<feature type="domain" description="AB hydrolase-1" evidence="1">
    <location>
        <begin position="62"/>
        <end position="176"/>
    </location>
</feature>
<sequence length="356" mass="39490">SSKPGATKIIPSPRRTLLPHLSEDDIKSLPYPLDALPGPRDVDSPYGTTRVYEWGPEQGPKVLLIHGISTPSIALGTLAHKLVEKGCRVMLFDLFGRGYSSSPSPTMYAYDSSLYTSQILLVLSSSPLPWTSFTLIGYSLGGAIAADFTSYFPHLIYGLVLIAPGGLIRTSHISWRSKILYETRGLIPEWLVEKLVSRRLWTGPESARVIEPEAKCSVEIEKQGHNEEEVRVKGSQAVYQSSHKRLLPSNPHSTVGKVVDWQVLHHAGFVKAFISSIRHAPIHNQHHRWRVIGEHMTNGKGALKMVDFVLGEQDPIIVANEILEDARGVLGEKFMRVEVVQRAGHEVPIERPDVVV</sequence>
<evidence type="ECO:0000259" key="1">
    <source>
        <dbReference type="Pfam" id="PF00561"/>
    </source>
</evidence>
<dbReference type="AlphaFoldDB" id="A0A9P4ND59"/>
<dbReference type="PANTHER" id="PTHR43798">
    <property type="entry name" value="MONOACYLGLYCEROL LIPASE"/>
    <property type="match status" value="1"/>
</dbReference>
<keyword evidence="3" id="KW-1185">Reference proteome</keyword>
<dbReference type="Gene3D" id="3.40.50.1820">
    <property type="entry name" value="alpha/beta hydrolase"/>
    <property type="match status" value="1"/>
</dbReference>
<evidence type="ECO:0000313" key="2">
    <source>
        <dbReference type="EMBL" id="KAF2271107.1"/>
    </source>
</evidence>
<dbReference type="GO" id="GO:0046464">
    <property type="term" value="P:acylglycerol catabolic process"/>
    <property type="evidence" value="ECO:0007669"/>
    <property type="project" value="TreeGrafter"/>
</dbReference>
<dbReference type="GO" id="GO:0047372">
    <property type="term" value="F:monoacylglycerol lipase activity"/>
    <property type="evidence" value="ECO:0007669"/>
    <property type="project" value="TreeGrafter"/>
</dbReference>
<dbReference type="SUPFAM" id="SSF53474">
    <property type="entry name" value="alpha/beta-Hydrolases"/>
    <property type="match status" value="1"/>
</dbReference>
<dbReference type="PANTHER" id="PTHR43798:SF33">
    <property type="entry name" value="HYDROLASE, PUTATIVE (AFU_ORTHOLOGUE AFUA_2G14860)-RELATED"/>
    <property type="match status" value="1"/>
</dbReference>
<dbReference type="Pfam" id="PF00561">
    <property type="entry name" value="Abhydrolase_1"/>
    <property type="match status" value="1"/>
</dbReference>
<evidence type="ECO:0000313" key="3">
    <source>
        <dbReference type="Proteomes" id="UP000800093"/>
    </source>
</evidence>
<reference evidence="3" key="1">
    <citation type="journal article" date="2020" name="Stud. Mycol.">
        <title>101 Dothideomycetes genomes: A test case for predicting lifestyles and emergence of pathogens.</title>
        <authorList>
            <person name="Haridas S."/>
            <person name="Albert R."/>
            <person name="Binder M."/>
            <person name="Bloem J."/>
            <person name="LaButti K."/>
            <person name="Salamov A."/>
            <person name="Andreopoulos B."/>
            <person name="Baker S."/>
            <person name="Barry K."/>
            <person name="Bills G."/>
            <person name="Bluhm B."/>
            <person name="Cannon C."/>
            <person name="Castanera R."/>
            <person name="Culley D."/>
            <person name="Daum C."/>
            <person name="Ezra D."/>
            <person name="Gonzalez J."/>
            <person name="Henrissat B."/>
            <person name="Kuo A."/>
            <person name="Liang C."/>
            <person name="Lipzen A."/>
            <person name="Lutzoni F."/>
            <person name="Magnuson J."/>
            <person name="Mondo S."/>
            <person name="Nolan M."/>
            <person name="Ohm R."/>
            <person name="Pangilinan J."/>
            <person name="Park H.-J."/>
            <person name="Ramirez L."/>
            <person name="Alfaro M."/>
            <person name="Sun H."/>
            <person name="Tritt A."/>
            <person name="Yoshinaga Y."/>
            <person name="Zwiers L.-H."/>
            <person name="Turgeon B."/>
            <person name="Goodwin S."/>
            <person name="Spatafora J."/>
            <person name="Crous P."/>
            <person name="Grigoriev I."/>
        </authorList>
    </citation>
    <scope>NUCLEOTIDE SEQUENCE [LARGE SCALE GENOMIC DNA]</scope>
    <source>
        <strain evidence="3">CBS 304.66</strain>
    </source>
</reference>
<accession>A0A9P4ND59</accession>
<comment type="caution">
    <text evidence="2">The sequence shown here is derived from an EMBL/GenBank/DDBJ whole genome shotgun (WGS) entry which is preliminary data.</text>
</comment>
<feature type="non-terminal residue" evidence="2">
    <location>
        <position position="1"/>
    </location>
</feature>
<protein>
    <submittedName>
        <fullName evidence="2">Alpha/beta-hydrolase</fullName>
    </submittedName>
</protein>
<gene>
    <name evidence="2" type="ORF">CC78DRAFT_427678</name>
</gene>
<dbReference type="InterPro" id="IPR050266">
    <property type="entry name" value="AB_hydrolase_sf"/>
</dbReference>
<organism evidence="2 3">
    <name type="scientific">Lojkania enalia</name>
    <dbReference type="NCBI Taxonomy" id="147567"/>
    <lineage>
        <taxon>Eukaryota</taxon>
        <taxon>Fungi</taxon>
        <taxon>Dikarya</taxon>
        <taxon>Ascomycota</taxon>
        <taxon>Pezizomycotina</taxon>
        <taxon>Dothideomycetes</taxon>
        <taxon>Pleosporomycetidae</taxon>
        <taxon>Pleosporales</taxon>
        <taxon>Pleosporales incertae sedis</taxon>
        <taxon>Lojkania</taxon>
    </lineage>
</organism>
<name>A0A9P4ND59_9PLEO</name>
<dbReference type="EMBL" id="ML986578">
    <property type="protein sequence ID" value="KAF2271107.1"/>
    <property type="molecule type" value="Genomic_DNA"/>
</dbReference>
<proteinExistence type="predicted"/>
<dbReference type="InterPro" id="IPR000073">
    <property type="entry name" value="AB_hydrolase_1"/>
</dbReference>
<feature type="non-terminal residue" evidence="2">
    <location>
        <position position="356"/>
    </location>
</feature>
<dbReference type="Proteomes" id="UP000800093">
    <property type="component" value="Unassembled WGS sequence"/>
</dbReference>
<dbReference type="InterPro" id="IPR029058">
    <property type="entry name" value="AB_hydrolase_fold"/>
</dbReference>
<dbReference type="OrthoDB" id="408373at2759"/>
<dbReference type="GO" id="GO:0016020">
    <property type="term" value="C:membrane"/>
    <property type="evidence" value="ECO:0007669"/>
    <property type="project" value="TreeGrafter"/>
</dbReference>
<dbReference type="PRINTS" id="PR00111">
    <property type="entry name" value="ABHYDROLASE"/>
</dbReference>